<evidence type="ECO:0000256" key="5">
    <source>
        <dbReference type="ARBA" id="ARBA00022729"/>
    </source>
</evidence>
<keyword evidence="11" id="KW-1133">Transmembrane helix</keyword>
<dbReference type="SMART" id="SM00645">
    <property type="entry name" value="Pept_C1"/>
    <property type="match status" value="1"/>
</dbReference>
<dbReference type="OMA" id="QSWDWRN"/>
<comment type="similarity">
    <text evidence="2">Belongs to the peptidase C1 family.</text>
</comment>
<dbReference type="Pfam" id="PF00112">
    <property type="entry name" value="Peptidase_C1"/>
    <property type="match status" value="1"/>
</dbReference>
<protein>
    <recommendedName>
        <fullName evidence="3">cathepsin X</fullName>
        <ecNumber evidence="3">3.4.18.1</ecNumber>
    </recommendedName>
</protein>
<accession>A9V4B3</accession>
<keyword evidence="15" id="KW-1185">Reference proteome</keyword>
<evidence type="ECO:0000259" key="13">
    <source>
        <dbReference type="SMART" id="SM00645"/>
    </source>
</evidence>
<dbReference type="STRING" id="81824.A9V4B3"/>
<evidence type="ECO:0000256" key="10">
    <source>
        <dbReference type="ARBA" id="ARBA00023180"/>
    </source>
</evidence>
<dbReference type="SUPFAM" id="SSF54001">
    <property type="entry name" value="Cysteine proteinases"/>
    <property type="match status" value="1"/>
</dbReference>
<dbReference type="eggNOG" id="KOG1543">
    <property type="taxonomic scope" value="Eukaryota"/>
</dbReference>
<comment type="catalytic activity">
    <reaction evidence="1">
        <text>Release of C-terminal amino acid residues with broad specificity, but lacks action on C-terminal proline. Shows weak endopeptidase activity.</text>
        <dbReference type="EC" id="3.4.18.1"/>
    </reaction>
</comment>
<dbReference type="GO" id="GO:0016807">
    <property type="term" value="F:cysteine-type carboxypeptidase activity"/>
    <property type="evidence" value="ECO:0007669"/>
    <property type="project" value="UniProtKB-EC"/>
</dbReference>
<dbReference type="GO" id="GO:0004197">
    <property type="term" value="F:cysteine-type endopeptidase activity"/>
    <property type="evidence" value="ECO:0000318"/>
    <property type="project" value="GO_Central"/>
</dbReference>
<evidence type="ECO:0000256" key="7">
    <source>
        <dbReference type="ARBA" id="ARBA00022807"/>
    </source>
</evidence>
<keyword evidence="5 12" id="KW-0732">Signal</keyword>
<evidence type="ECO:0000256" key="8">
    <source>
        <dbReference type="ARBA" id="ARBA00023145"/>
    </source>
</evidence>
<dbReference type="InterPro" id="IPR000668">
    <property type="entry name" value="Peptidase_C1A_C"/>
</dbReference>
<name>A9V4B3_MONBE</name>
<dbReference type="EMBL" id="CH991558">
    <property type="protein sequence ID" value="EDQ87680.1"/>
    <property type="molecule type" value="Genomic_DNA"/>
</dbReference>
<reference evidence="14 15" key="1">
    <citation type="journal article" date="2008" name="Nature">
        <title>The genome of the choanoflagellate Monosiga brevicollis and the origin of metazoans.</title>
        <authorList>
            <consortium name="JGI Sequencing"/>
            <person name="King N."/>
            <person name="Westbrook M.J."/>
            <person name="Young S.L."/>
            <person name="Kuo A."/>
            <person name="Abedin M."/>
            <person name="Chapman J."/>
            <person name="Fairclough S."/>
            <person name="Hellsten U."/>
            <person name="Isogai Y."/>
            <person name="Letunic I."/>
            <person name="Marr M."/>
            <person name="Pincus D."/>
            <person name="Putnam N."/>
            <person name="Rokas A."/>
            <person name="Wright K.J."/>
            <person name="Zuzow R."/>
            <person name="Dirks W."/>
            <person name="Good M."/>
            <person name="Goodstein D."/>
            <person name="Lemons D."/>
            <person name="Li W."/>
            <person name="Lyons J.B."/>
            <person name="Morris A."/>
            <person name="Nichols S."/>
            <person name="Richter D.J."/>
            <person name="Salamov A."/>
            <person name="Bork P."/>
            <person name="Lim W.A."/>
            <person name="Manning G."/>
            <person name="Miller W.T."/>
            <person name="McGinnis W."/>
            <person name="Shapiro H."/>
            <person name="Tjian R."/>
            <person name="Grigoriev I.V."/>
            <person name="Rokhsar D."/>
        </authorList>
    </citation>
    <scope>NUCLEOTIDE SEQUENCE [LARGE SCALE GENOMIC DNA]</scope>
    <source>
        <strain evidence="15">MX1 / ATCC 50154</strain>
    </source>
</reference>
<dbReference type="RefSeq" id="XP_001747600.1">
    <property type="nucleotide sequence ID" value="XM_001747548.1"/>
</dbReference>
<sequence length="321" mass="35071">MAVMKVVAQLGLLVAMLSGVVAFDRNEVDLSYRPATTHVVSPLPIEYTDVASLPSSYDWCNMNGTNYCSALLIIVSALFSCSLLLVVFEHPSPRTTRNQHIPTYCGSCWAHGATSAMADRMNIMRKAQWPSAYLSVQHVIACGDAGSCEGGDHLAVWKYAKEFGIPDETCNNYQAKDMSCTDFNACGTCQPGNVCAPIKNYTDYKVSEYGSVHGRDAMMAEIYHRGPISCGIAADTKLDDYTGGIFAEYVPNASINHIISIVGWGLDAASGVEYWVVRNSWGQPWGEQGFFRIVTSKYMNGTGNDYNLAIEQDCAWGVPDI</sequence>
<keyword evidence="7" id="KW-0788">Thiol protease</keyword>
<dbReference type="InterPro" id="IPR033157">
    <property type="entry name" value="CTSZ"/>
</dbReference>
<feature type="chain" id="PRO_5018673074" description="cathepsin X" evidence="12">
    <location>
        <begin position="23"/>
        <end position="321"/>
    </location>
</feature>
<dbReference type="PROSITE" id="PS00640">
    <property type="entry name" value="THIOL_PROTEASE_ASN"/>
    <property type="match status" value="1"/>
</dbReference>
<dbReference type="MEROPS" id="C01.013"/>
<feature type="domain" description="Peptidase C1A papain C-terminal" evidence="13">
    <location>
        <begin position="89"/>
        <end position="310"/>
    </location>
</feature>
<keyword evidence="11" id="KW-0472">Membrane</keyword>
<evidence type="ECO:0000313" key="15">
    <source>
        <dbReference type="Proteomes" id="UP000001357"/>
    </source>
</evidence>
<keyword evidence="11" id="KW-0812">Transmembrane</keyword>
<dbReference type="FunFam" id="3.90.70.10:FF:000060">
    <property type="entry name" value="Cathepsin Z"/>
    <property type="match status" value="1"/>
</dbReference>
<dbReference type="Proteomes" id="UP000001357">
    <property type="component" value="Unassembled WGS sequence"/>
</dbReference>
<organism evidence="14 15">
    <name type="scientific">Monosiga brevicollis</name>
    <name type="common">Choanoflagellate</name>
    <dbReference type="NCBI Taxonomy" id="81824"/>
    <lineage>
        <taxon>Eukaryota</taxon>
        <taxon>Choanoflagellata</taxon>
        <taxon>Craspedida</taxon>
        <taxon>Salpingoecidae</taxon>
        <taxon>Monosiga</taxon>
    </lineage>
</organism>
<evidence type="ECO:0000256" key="1">
    <source>
        <dbReference type="ARBA" id="ARBA00001594"/>
    </source>
</evidence>
<evidence type="ECO:0000256" key="12">
    <source>
        <dbReference type="SAM" id="SignalP"/>
    </source>
</evidence>
<evidence type="ECO:0000256" key="2">
    <source>
        <dbReference type="ARBA" id="ARBA00008455"/>
    </source>
</evidence>
<evidence type="ECO:0000256" key="4">
    <source>
        <dbReference type="ARBA" id="ARBA00022670"/>
    </source>
</evidence>
<dbReference type="InterPro" id="IPR025661">
    <property type="entry name" value="Pept_asp_AS"/>
</dbReference>
<dbReference type="GO" id="GO:0005764">
    <property type="term" value="C:lysosome"/>
    <property type="evidence" value="ECO:0000318"/>
    <property type="project" value="GO_Central"/>
</dbReference>
<gene>
    <name evidence="14" type="ORF">MONBRDRAFT_9815</name>
</gene>
<evidence type="ECO:0000256" key="9">
    <source>
        <dbReference type="ARBA" id="ARBA00023157"/>
    </source>
</evidence>
<dbReference type="CDD" id="cd02698">
    <property type="entry name" value="Peptidase_C1A_CathepsinX"/>
    <property type="match status" value="1"/>
</dbReference>
<evidence type="ECO:0000256" key="6">
    <source>
        <dbReference type="ARBA" id="ARBA00022801"/>
    </source>
</evidence>
<proteinExistence type="inferred from homology"/>
<dbReference type="InterPro" id="IPR038765">
    <property type="entry name" value="Papain-like_cys_pep_sf"/>
</dbReference>
<dbReference type="GO" id="GO:0051603">
    <property type="term" value="P:proteolysis involved in protein catabolic process"/>
    <property type="evidence" value="ECO:0000318"/>
    <property type="project" value="GO_Central"/>
</dbReference>
<evidence type="ECO:0000256" key="11">
    <source>
        <dbReference type="SAM" id="Phobius"/>
    </source>
</evidence>
<keyword evidence="9" id="KW-1015">Disulfide bond</keyword>
<dbReference type="PANTHER" id="PTHR12411">
    <property type="entry name" value="CYSTEINE PROTEASE FAMILY C1-RELATED"/>
    <property type="match status" value="1"/>
</dbReference>
<dbReference type="AlphaFoldDB" id="A9V4B3"/>
<dbReference type="EC" id="3.4.18.1" evidence="3"/>
<dbReference type="GO" id="GO:0005615">
    <property type="term" value="C:extracellular space"/>
    <property type="evidence" value="ECO:0000318"/>
    <property type="project" value="GO_Central"/>
</dbReference>
<evidence type="ECO:0000313" key="14">
    <source>
        <dbReference type="EMBL" id="EDQ87680.1"/>
    </source>
</evidence>
<evidence type="ECO:0000256" key="3">
    <source>
        <dbReference type="ARBA" id="ARBA00012516"/>
    </source>
</evidence>
<feature type="transmembrane region" description="Helical" evidence="11">
    <location>
        <begin position="64"/>
        <end position="88"/>
    </location>
</feature>
<feature type="signal peptide" evidence="12">
    <location>
        <begin position="1"/>
        <end position="22"/>
    </location>
</feature>
<keyword evidence="8" id="KW-0865">Zymogen</keyword>
<dbReference type="InterPro" id="IPR013128">
    <property type="entry name" value="Peptidase_C1A"/>
</dbReference>
<dbReference type="InParanoid" id="A9V4B3"/>
<dbReference type="Gene3D" id="3.90.70.10">
    <property type="entry name" value="Cysteine proteinases"/>
    <property type="match status" value="1"/>
</dbReference>
<keyword evidence="4" id="KW-0645">Protease</keyword>
<dbReference type="GeneID" id="5892866"/>
<dbReference type="KEGG" id="mbr:MONBRDRAFT_9815"/>
<keyword evidence="10" id="KW-0325">Glycoprotein</keyword>
<keyword evidence="6" id="KW-0378">Hydrolase</keyword>
<dbReference type="FunCoup" id="A9V4B3">
    <property type="interactions" value="192"/>
</dbReference>
<dbReference type="PRINTS" id="PR00705">
    <property type="entry name" value="PAPAIN"/>
</dbReference>